<name>A0A7C1CF93_9CREN</name>
<dbReference type="InterPro" id="IPR029060">
    <property type="entry name" value="PIN-like_dom_sf"/>
</dbReference>
<dbReference type="CDD" id="cd09854">
    <property type="entry name" value="PIN_VapC-like"/>
    <property type="match status" value="1"/>
</dbReference>
<dbReference type="SUPFAM" id="SSF88723">
    <property type="entry name" value="PIN domain-like"/>
    <property type="match status" value="1"/>
</dbReference>
<proteinExistence type="predicted"/>
<dbReference type="InterPro" id="IPR002716">
    <property type="entry name" value="PIN_dom"/>
</dbReference>
<sequence length="134" mass="15186">MLVVDANVVLEVLYRRARWREAKALLDRVKRGELSACMLHFAIHAISAILGEPGLASRLLREVAGWRGLRVIDLSLEEEALAADLAEKVGLDFDDGLHYYVAKKLNAVIVSYDRDFDKLDVKRLEPKELVRENT</sequence>
<feature type="domain" description="PIN" evidence="1">
    <location>
        <begin position="3"/>
        <end position="121"/>
    </location>
</feature>
<evidence type="ECO:0000313" key="2">
    <source>
        <dbReference type="EMBL" id="HDP14578.1"/>
    </source>
</evidence>
<accession>A0A7C1CF93</accession>
<dbReference type="AlphaFoldDB" id="A0A7C1CF93"/>
<gene>
    <name evidence="2" type="ORF">ENN26_02200</name>
</gene>
<organism evidence="2">
    <name type="scientific">Thermofilum adornatum</name>
    <dbReference type="NCBI Taxonomy" id="1365176"/>
    <lineage>
        <taxon>Archaea</taxon>
        <taxon>Thermoproteota</taxon>
        <taxon>Thermoprotei</taxon>
        <taxon>Thermofilales</taxon>
        <taxon>Thermofilaceae</taxon>
        <taxon>Thermofilum</taxon>
    </lineage>
</organism>
<reference evidence="2" key="1">
    <citation type="journal article" date="2020" name="mSystems">
        <title>Genome- and Community-Level Interaction Insights into Carbon Utilization and Element Cycling Functions of Hydrothermarchaeota in Hydrothermal Sediment.</title>
        <authorList>
            <person name="Zhou Z."/>
            <person name="Liu Y."/>
            <person name="Xu W."/>
            <person name="Pan J."/>
            <person name="Luo Z.H."/>
            <person name="Li M."/>
        </authorList>
    </citation>
    <scope>NUCLEOTIDE SEQUENCE [LARGE SCALE GENOMIC DNA]</scope>
    <source>
        <strain evidence="2">SpSt-116</strain>
    </source>
</reference>
<protein>
    <submittedName>
        <fullName evidence="2">PIN domain-containing protein</fullName>
    </submittedName>
</protein>
<dbReference type="EMBL" id="DSAY01000041">
    <property type="protein sequence ID" value="HDP14578.1"/>
    <property type="molecule type" value="Genomic_DNA"/>
</dbReference>
<comment type="caution">
    <text evidence="2">The sequence shown here is derived from an EMBL/GenBank/DDBJ whole genome shotgun (WGS) entry which is preliminary data.</text>
</comment>
<evidence type="ECO:0000259" key="1">
    <source>
        <dbReference type="Pfam" id="PF01850"/>
    </source>
</evidence>
<dbReference type="Pfam" id="PF01850">
    <property type="entry name" value="PIN"/>
    <property type="match status" value="1"/>
</dbReference>
<dbReference type="Gene3D" id="3.40.50.1010">
    <property type="entry name" value="5'-nuclease"/>
    <property type="match status" value="1"/>
</dbReference>